<dbReference type="PANTHER" id="PTHR23416:SF23">
    <property type="entry name" value="ACETYLTRANSFERASE C18B11.09C-RELATED"/>
    <property type="match status" value="1"/>
</dbReference>
<dbReference type="AlphaFoldDB" id="A0A4Q0M9I6"/>
<dbReference type="InterPro" id="IPR001451">
    <property type="entry name" value="Hexapep"/>
</dbReference>
<evidence type="ECO:0000256" key="3">
    <source>
        <dbReference type="ARBA" id="ARBA00022737"/>
    </source>
</evidence>
<dbReference type="Proteomes" id="UP000290848">
    <property type="component" value="Unassembled WGS sequence"/>
</dbReference>
<name>A0A4Q0M9I6_9SPHI</name>
<evidence type="ECO:0000256" key="1">
    <source>
        <dbReference type="ARBA" id="ARBA00007274"/>
    </source>
</evidence>
<dbReference type="GO" id="GO:0008374">
    <property type="term" value="F:O-acyltransferase activity"/>
    <property type="evidence" value="ECO:0007669"/>
    <property type="project" value="TreeGrafter"/>
</dbReference>
<keyword evidence="3" id="KW-0677">Repeat</keyword>
<evidence type="ECO:0000313" key="5">
    <source>
        <dbReference type="EMBL" id="RXF69439.1"/>
    </source>
</evidence>
<gene>
    <name evidence="5" type="ORF">EKH83_12220</name>
</gene>
<dbReference type="InterPro" id="IPR051159">
    <property type="entry name" value="Hexapeptide_acetyltransf"/>
</dbReference>
<dbReference type="InterPro" id="IPR011004">
    <property type="entry name" value="Trimer_LpxA-like_sf"/>
</dbReference>
<dbReference type="PROSITE" id="PS00101">
    <property type="entry name" value="HEXAPEP_TRANSFERASES"/>
    <property type="match status" value="1"/>
</dbReference>
<dbReference type="GO" id="GO:0005829">
    <property type="term" value="C:cytosol"/>
    <property type="evidence" value="ECO:0007669"/>
    <property type="project" value="TreeGrafter"/>
</dbReference>
<dbReference type="CDD" id="cd04647">
    <property type="entry name" value="LbH_MAT_like"/>
    <property type="match status" value="1"/>
</dbReference>
<proteinExistence type="inferred from homology"/>
<evidence type="ECO:0000256" key="2">
    <source>
        <dbReference type="ARBA" id="ARBA00022679"/>
    </source>
</evidence>
<dbReference type="Gene3D" id="2.160.10.10">
    <property type="entry name" value="Hexapeptide repeat proteins"/>
    <property type="match status" value="1"/>
</dbReference>
<dbReference type="PANTHER" id="PTHR23416">
    <property type="entry name" value="SIALIC ACID SYNTHASE-RELATED"/>
    <property type="match status" value="1"/>
</dbReference>
<sequence>MASFSYLWNHRARFTIGSKNFYRAWGKRFFSFQELLYLNWRRNVLVWSGAKIEDTAEIGKVSIIGHKNLLSVGSSSFIGQAYIALHDCVKIGERVCINDDVKILTGSHNVSSGKWDQTKKEIIIDDYVWIGTGAMILPGVHLGRGAVVGAGAVVSKSVEPGGIVVGNPAKVIDKKRCDGLDYNPCEFLSSNRAWLLG</sequence>
<dbReference type="EMBL" id="RXOC01000007">
    <property type="protein sequence ID" value="RXF69439.1"/>
    <property type="molecule type" value="Genomic_DNA"/>
</dbReference>
<reference evidence="5 6" key="1">
    <citation type="submission" date="2018-12" db="EMBL/GenBank/DDBJ databases">
        <title>The Draft Genome Sequence of the Soil Bacterium Pedobacter tournemirensis R1.</title>
        <authorList>
            <person name="He J."/>
        </authorList>
    </citation>
    <scope>NUCLEOTIDE SEQUENCE [LARGE SCALE GENOMIC DNA]</scope>
    <source>
        <strain evidence="5 6">R1</strain>
    </source>
</reference>
<dbReference type="RefSeq" id="WP_128769711.1">
    <property type="nucleotide sequence ID" value="NZ_RXOC01000007.1"/>
</dbReference>
<evidence type="ECO:0000256" key="4">
    <source>
        <dbReference type="ARBA" id="ARBA00023315"/>
    </source>
</evidence>
<evidence type="ECO:0000313" key="6">
    <source>
        <dbReference type="Proteomes" id="UP000290848"/>
    </source>
</evidence>
<dbReference type="SUPFAM" id="SSF51161">
    <property type="entry name" value="Trimeric LpxA-like enzymes"/>
    <property type="match status" value="1"/>
</dbReference>
<protein>
    <submittedName>
        <fullName evidence="5">Acyltransferase</fullName>
    </submittedName>
</protein>
<accession>A0A4Q0M9I6</accession>
<keyword evidence="4 5" id="KW-0012">Acyltransferase</keyword>
<dbReference type="Pfam" id="PF00132">
    <property type="entry name" value="Hexapep"/>
    <property type="match status" value="1"/>
</dbReference>
<comment type="similarity">
    <text evidence="1">Belongs to the transferase hexapeptide repeat family.</text>
</comment>
<comment type="caution">
    <text evidence="5">The sequence shown here is derived from an EMBL/GenBank/DDBJ whole genome shotgun (WGS) entry which is preliminary data.</text>
</comment>
<dbReference type="InterPro" id="IPR018357">
    <property type="entry name" value="Hexapep_transf_CS"/>
</dbReference>
<organism evidence="5 6">
    <name type="scientific">Arcticibacter tournemirensis</name>
    <dbReference type="NCBI Taxonomy" id="699437"/>
    <lineage>
        <taxon>Bacteria</taxon>
        <taxon>Pseudomonadati</taxon>
        <taxon>Bacteroidota</taxon>
        <taxon>Sphingobacteriia</taxon>
        <taxon>Sphingobacteriales</taxon>
        <taxon>Sphingobacteriaceae</taxon>
        <taxon>Arcticibacter</taxon>
    </lineage>
</organism>
<keyword evidence="2 5" id="KW-0808">Transferase</keyword>